<name>A0A7U3ZRS1_RUNSL</name>
<keyword evidence="1" id="KW-0614">Plasmid</keyword>
<dbReference type="AlphaFoldDB" id="A0A7U3ZRS1"/>
<keyword evidence="2" id="KW-1185">Reference proteome</keyword>
<gene>
    <name evidence="1" type="ordered locus">Runsl_5878</name>
</gene>
<dbReference type="KEGG" id="rsi:Runsl_5878"/>
<evidence type="ECO:0008006" key="3">
    <source>
        <dbReference type="Google" id="ProtNLM"/>
    </source>
</evidence>
<accession>A0A7U3ZRS1</accession>
<reference evidence="2" key="1">
    <citation type="submission" date="2011-06" db="EMBL/GenBank/DDBJ databases">
        <title>The complete genome of plasmid 3 of Runella slithyformis DSM 19594.</title>
        <authorList>
            <consortium name="US DOE Joint Genome Institute (JGI-PGF)"/>
            <person name="Lucas S."/>
            <person name="Han J."/>
            <person name="Lapidus A."/>
            <person name="Bruce D."/>
            <person name="Goodwin L."/>
            <person name="Pitluck S."/>
            <person name="Peters L."/>
            <person name="Kyrpides N."/>
            <person name="Mavromatis K."/>
            <person name="Ivanova N."/>
            <person name="Ovchinnikova G."/>
            <person name="Zhang X."/>
            <person name="Misra M."/>
            <person name="Detter J.C."/>
            <person name="Tapia R."/>
            <person name="Han C."/>
            <person name="Land M."/>
            <person name="Hauser L."/>
            <person name="Markowitz V."/>
            <person name="Cheng J.-F."/>
            <person name="Hugenholtz P."/>
            <person name="Woyke T."/>
            <person name="Wu D."/>
            <person name="Tindall B."/>
            <person name="Faehrich R."/>
            <person name="Brambilla E."/>
            <person name="Klenk H.-P."/>
            <person name="Eisen J.A."/>
        </authorList>
    </citation>
    <scope>NUCLEOTIDE SEQUENCE [LARGE SCALE GENOMIC DNA]</scope>
    <source>
        <strain evidence="2">ATCC 29530 / DSM 19594 / LMG 11500 / NCIMB 11436 / LSU 4</strain>
        <plasmid evidence="2">pRUNSL03</plasmid>
    </source>
</reference>
<reference evidence="1 2" key="2">
    <citation type="journal article" date="2012" name="Stand. Genomic Sci.">
        <title>Complete genome sequence of the aquatic bacterium Runella slithyformis type strain (LSU 4(T)).</title>
        <authorList>
            <person name="Copeland A."/>
            <person name="Zhang X."/>
            <person name="Misra M."/>
            <person name="Lapidus A."/>
            <person name="Nolan M."/>
            <person name="Lucas S."/>
            <person name="Deshpande S."/>
            <person name="Cheng J.F."/>
            <person name="Tapia R."/>
            <person name="Goodwin L.A."/>
            <person name="Pitluck S."/>
            <person name="Liolios K."/>
            <person name="Pagani I."/>
            <person name="Ivanova N."/>
            <person name="Mikhailova N."/>
            <person name="Pati A."/>
            <person name="Chen A."/>
            <person name="Palaniappan K."/>
            <person name="Land M."/>
            <person name="Hauser L."/>
            <person name="Pan C."/>
            <person name="Jeffries C.D."/>
            <person name="Detter J.C."/>
            <person name="Brambilla E.M."/>
            <person name="Rohde M."/>
            <person name="Djao O.D."/>
            <person name="Goker M."/>
            <person name="Sikorski J."/>
            <person name="Tindall B.J."/>
            <person name="Woyke T."/>
            <person name="Bristow J."/>
            <person name="Eisen J.A."/>
            <person name="Markowitz V."/>
            <person name="Hugenholtz P."/>
            <person name="Kyrpides N.C."/>
            <person name="Klenk H.P."/>
            <person name="Mavromatis K."/>
        </authorList>
    </citation>
    <scope>NUCLEOTIDE SEQUENCE [LARGE SCALE GENOMIC DNA]</scope>
    <source>
        <strain evidence="2">ATCC 29530 / DSM 19594 / LMG 11500 / NCIMB 11436 / LSU 4</strain>
    </source>
</reference>
<dbReference type="Proteomes" id="UP000000493">
    <property type="component" value="Plasmid pRUNSL03"/>
</dbReference>
<protein>
    <recommendedName>
        <fullName evidence="3">Adhesin domain-containing protein</fullName>
    </recommendedName>
</protein>
<dbReference type="EMBL" id="CP002862">
    <property type="protein sequence ID" value="AEI52174.1"/>
    <property type="molecule type" value="Genomic_DNA"/>
</dbReference>
<proteinExistence type="predicted"/>
<sequence>MSCDSHITGTFSVEKVHLKQASITAMKHFFILFCLLTGHFFAFGQDKSLLLEGQFNTAADVNVTASVNGSKTPGLSEESKKAAEGILIQRELPTGIKILTLKEGRGKALSPLVLSVPLEYATQLELLKGDLTLTGITGDIEAATQAGNLKIKQLNARVRLHTGKGDIEAAESTLTGDLITQSGNILLTDIDGPCVPMTKNGTVSVRFSEAFLAKKQKETFEYGLPFGTIEAVGALGRVKFQTGQGSIRLQKAPFGAEALIARKGDIQLEDIGGNIRAVTASGSVFAQLLPQVPTEAETIWLEAQQGDVTLIVPKELTGFLTLDVAQTEELEKNYVIESSIDLGKPQLEEITTEKGEKLAKVYQRRHSIGGKEAVGEKQPLREIVIRVRNGNVFIKSL</sequence>
<organism evidence="1 2">
    <name type="scientific">Runella slithyformis (strain ATCC 29530 / DSM 19594 / LMG 11500 / NCIMB 11436 / LSU 4)</name>
    <dbReference type="NCBI Taxonomy" id="761193"/>
    <lineage>
        <taxon>Bacteria</taxon>
        <taxon>Pseudomonadati</taxon>
        <taxon>Bacteroidota</taxon>
        <taxon>Cytophagia</taxon>
        <taxon>Cytophagales</taxon>
        <taxon>Spirosomataceae</taxon>
        <taxon>Runella</taxon>
    </lineage>
</organism>
<evidence type="ECO:0000313" key="1">
    <source>
        <dbReference type="EMBL" id="AEI52174.1"/>
    </source>
</evidence>
<geneLocation type="plasmid" evidence="1 2">
    <name>pRUNSL03</name>
</geneLocation>
<evidence type="ECO:0000313" key="2">
    <source>
        <dbReference type="Proteomes" id="UP000000493"/>
    </source>
</evidence>